<dbReference type="Pfam" id="PF17200">
    <property type="entry name" value="sCache_2"/>
    <property type="match status" value="1"/>
</dbReference>
<dbReference type="GO" id="GO:0052621">
    <property type="term" value="F:diguanylate cyclase activity"/>
    <property type="evidence" value="ECO:0007669"/>
    <property type="project" value="UniProtKB-EC"/>
</dbReference>
<keyword evidence="12" id="KW-1185">Reference proteome</keyword>
<comment type="subcellular location">
    <subcellularLocation>
        <location evidence="2">Cell membrane</location>
        <topology evidence="2">Multi-pass membrane protein</topology>
    </subcellularLocation>
</comment>
<dbReference type="InterPro" id="IPR050469">
    <property type="entry name" value="Diguanylate_Cyclase"/>
</dbReference>
<dbReference type="FunFam" id="3.30.70.270:FF:000001">
    <property type="entry name" value="Diguanylate cyclase domain protein"/>
    <property type="match status" value="1"/>
</dbReference>
<dbReference type="CDD" id="cd01949">
    <property type="entry name" value="GGDEF"/>
    <property type="match status" value="1"/>
</dbReference>
<dbReference type="STRING" id="717774.Marme_1642"/>
<keyword evidence="6 9" id="KW-1133">Transmembrane helix</keyword>
<accession>F2JZQ1</accession>
<dbReference type="EC" id="2.7.7.65" evidence="3"/>
<evidence type="ECO:0000256" key="7">
    <source>
        <dbReference type="ARBA" id="ARBA00023136"/>
    </source>
</evidence>
<evidence type="ECO:0000256" key="2">
    <source>
        <dbReference type="ARBA" id="ARBA00004651"/>
    </source>
</evidence>
<dbReference type="InterPro" id="IPR029787">
    <property type="entry name" value="Nucleotide_cyclase"/>
</dbReference>
<dbReference type="NCBIfam" id="TIGR00254">
    <property type="entry name" value="GGDEF"/>
    <property type="match status" value="1"/>
</dbReference>
<dbReference type="PROSITE" id="PS50887">
    <property type="entry name" value="GGDEF"/>
    <property type="match status" value="1"/>
</dbReference>
<dbReference type="SMART" id="SM00267">
    <property type="entry name" value="GGDEF"/>
    <property type="match status" value="1"/>
</dbReference>
<organism evidence="11 12">
    <name type="scientific">Marinomonas mediterranea (strain ATCC 700492 / JCM 21426 / NBRC 103028 / MMB-1)</name>
    <dbReference type="NCBI Taxonomy" id="717774"/>
    <lineage>
        <taxon>Bacteria</taxon>
        <taxon>Pseudomonadati</taxon>
        <taxon>Pseudomonadota</taxon>
        <taxon>Gammaproteobacteria</taxon>
        <taxon>Oceanospirillales</taxon>
        <taxon>Oceanospirillaceae</taxon>
        <taxon>Marinomonas</taxon>
    </lineage>
</organism>
<dbReference type="Proteomes" id="UP000001062">
    <property type="component" value="Chromosome"/>
</dbReference>
<dbReference type="PANTHER" id="PTHR45138:SF9">
    <property type="entry name" value="DIGUANYLATE CYCLASE DGCM-RELATED"/>
    <property type="match status" value="1"/>
</dbReference>
<dbReference type="KEGG" id="mme:Marme_1642"/>
<dbReference type="InterPro" id="IPR033480">
    <property type="entry name" value="sCache_2"/>
</dbReference>
<dbReference type="SUPFAM" id="SSF55073">
    <property type="entry name" value="Nucleotide cyclase"/>
    <property type="match status" value="1"/>
</dbReference>
<comment type="cofactor">
    <cofactor evidence="1">
        <name>Mg(2+)</name>
        <dbReference type="ChEBI" id="CHEBI:18420"/>
    </cofactor>
</comment>
<evidence type="ECO:0000256" key="4">
    <source>
        <dbReference type="ARBA" id="ARBA00022475"/>
    </source>
</evidence>
<evidence type="ECO:0000256" key="3">
    <source>
        <dbReference type="ARBA" id="ARBA00012528"/>
    </source>
</evidence>
<keyword evidence="4" id="KW-1003">Cell membrane</keyword>
<dbReference type="Pfam" id="PF00990">
    <property type="entry name" value="GGDEF"/>
    <property type="match status" value="1"/>
</dbReference>
<keyword evidence="7 9" id="KW-0472">Membrane</keyword>
<dbReference type="PANTHER" id="PTHR45138">
    <property type="entry name" value="REGULATORY COMPONENTS OF SENSORY TRANSDUCTION SYSTEM"/>
    <property type="match status" value="1"/>
</dbReference>
<evidence type="ECO:0000313" key="12">
    <source>
        <dbReference type="Proteomes" id="UP000001062"/>
    </source>
</evidence>
<dbReference type="EMBL" id="CP002583">
    <property type="protein sequence ID" value="ADZ90905.1"/>
    <property type="molecule type" value="Genomic_DNA"/>
</dbReference>
<dbReference type="GO" id="GO:1902201">
    <property type="term" value="P:negative regulation of bacterial-type flagellum-dependent cell motility"/>
    <property type="evidence" value="ECO:0007669"/>
    <property type="project" value="TreeGrafter"/>
</dbReference>
<evidence type="ECO:0000313" key="11">
    <source>
        <dbReference type="EMBL" id="ADZ90905.1"/>
    </source>
</evidence>
<name>F2JZQ1_MARM1</name>
<evidence type="ECO:0000256" key="8">
    <source>
        <dbReference type="ARBA" id="ARBA00034247"/>
    </source>
</evidence>
<protein>
    <recommendedName>
        <fullName evidence="3">diguanylate cyclase</fullName>
        <ecNumber evidence="3">2.7.7.65</ecNumber>
    </recommendedName>
</protein>
<dbReference type="Gene3D" id="3.30.450.20">
    <property type="entry name" value="PAS domain"/>
    <property type="match status" value="1"/>
</dbReference>
<keyword evidence="5 9" id="KW-0812">Transmembrane</keyword>
<evidence type="ECO:0000259" key="10">
    <source>
        <dbReference type="PROSITE" id="PS50887"/>
    </source>
</evidence>
<dbReference type="PATRIC" id="fig|717774.3.peg.1706"/>
<feature type="transmembrane region" description="Helical" evidence="9">
    <location>
        <begin position="200"/>
        <end position="221"/>
    </location>
</feature>
<feature type="transmembrane region" description="Helical" evidence="9">
    <location>
        <begin position="12"/>
        <end position="34"/>
    </location>
</feature>
<dbReference type="Gene3D" id="3.30.70.270">
    <property type="match status" value="1"/>
</dbReference>
<feature type="domain" description="GGDEF" evidence="10">
    <location>
        <begin position="262"/>
        <end position="392"/>
    </location>
</feature>
<dbReference type="GO" id="GO:0043709">
    <property type="term" value="P:cell adhesion involved in single-species biofilm formation"/>
    <property type="evidence" value="ECO:0007669"/>
    <property type="project" value="TreeGrafter"/>
</dbReference>
<comment type="catalytic activity">
    <reaction evidence="8">
        <text>2 GTP = 3',3'-c-di-GMP + 2 diphosphate</text>
        <dbReference type="Rhea" id="RHEA:24898"/>
        <dbReference type="ChEBI" id="CHEBI:33019"/>
        <dbReference type="ChEBI" id="CHEBI:37565"/>
        <dbReference type="ChEBI" id="CHEBI:58805"/>
        <dbReference type="EC" id="2.7.7.65"/>
    </reaction>
</comment>
<evidence type="ECO:0000256" key="1">
    <source>
        <dbReference type="ARBA" id="ARBA00001946"/>
    </source>
</evidence>
<dbReference type="HOGENOM" id="CLU_713331_0_0_6"/>
<dbReference type="InterPro" id="IPR000160">
    <property type="entry name" value="GGDEF_dom"/>
</dbReference>
<reference evidence="11 12" key="1">
    <citation type="journal article" date="2012" name="Stand. Genomic Sci.">
        <title>Complete genome sequence of the melanogenic marine bacterium Marinomonas mediterranea type strain (MMB-1(T)).</title>
        <authorList>
            <person name="Lucas-Elio P."/>
            <person name="Goodwin L."/>
            <person name="Woyke T."/>
            <person name="Pitluck S."/>
            <person name="Nolan M."/>
            <person name="Kyrpides N.C."/>
            <person name="Detter J.C."/>
            <person name="Copeland A."/>
            <person name="Teshima H."/>
            <person name="Bruce D."/>
            <person name="Detter C."/>
            <person name="Tapia R."/>
            <person name="Han S."/>
            <person name="Land M.L."/>
            <person name="Ivanova N."/>
            <person name="Mikhailova N."/>
            <person name="Johnston A.W."/>
            <person name="Sanchez-Amat A."/>
        </authorList>
    </citation>
    <scope>NUCLEOTIDE SEQUENCE [LARGE SCALE GENOMIC DNA]</scope>
    <source>
        <strain evidence="12">ATCC 700492 / JCM 21426 / NBRC 103028 / MMB-1</strain>
    </source>
</reference>
<sequence length="392" mass="44445" precursor="true">MFSINFRHANTWRALAVISITSLISMAILVFLLAHNMDRLLTKERYQHVRSHVMMARHLVTSSISHKNTQPENTLGEKLMLEQLPLEPLLDELSKLRYLDESYFWVLDFNGVMLMHPYSPNIVGVSTLSMLDRDGDKFVRDIIATARDGGGFVEYSWTKPGGDIQYPKVSYVTLVEELGWIIGSGAYIDDLEEAKSAEVVRSTMIALTLLLLNTLVLLFVARKYLNIFHNKSIKDELTGLLNRRYLEEIHQDVSESADAHKQPISVLFFDIDHFKRVNDEYGHQCGDITLAKVGDIVSNHTRVRDFSFRYGGEEFVMIVRSDQQEAFAMAEELRQAIENSPINLGDQYIHVTVSIGVATRASNDVCSIKDVIAKADSLMYLAKQAGRNQVKV</sequence>
<evidence type="ECO:0000256" key="5">
    <source>
        <dbReference type="ARBA" id="ARBA00022692"/>
    </source>
</evidence>
<gene>
    <name evidence="11" type="ordered locus">Marme_1642</name>
</gene>
<dbReference type="SMART" id="SM01049">
    <property type="entry name" value="Cache_2"/>
    <property type="match status" value="1"/>
</dbReference>
<evidence type="ECO:0000256" key="9">
    <source>
        <dbReference type="SAM" id="Phobius"/>
    </source>
</evidence>
<dbReference type="RefSeq" id="WP_013660810.1">
    <property type="nucleotide sequence ID" value="NC_015276.1"/>
</dbReference>
<dbReference type="AlphaFoldDB" id="F2JZQ1"/>
<dbReference type="InterPro" id="IPR043128">
    <property type="entry name" value="Rev_trsase/Diguanyl_cyclase"/>
</dbReference>
<proteinExistence type="predicted"/>
<dbReference type="GO" id="GO:0005886">
    <property type="term" value="C:plasma membrane"/>
    <property type="evidence" value="ECO:0007669"/>
    <property type="project" value="UniProtKB-SubCell"/>
</dbReference>
<evidence type="ECO:0000256" key="6">
    <source>
        <dbReference type="ARBA" id="ARBA00022989"/>
    </source>
</evidence>
<dbReference type="eggNOG" id="COG3706">
    <property type="taxonomic scope" value="Bacteria"/>
</dbReference>